<comment type="similarity">
    <text evidence="9">Belongs to the peptidase S1 family. CLIP subfamily.</text>
</comment>
<protein>
    <recommendedName>
        <fullName evidence="12">Peptidase S1 domain-containing protein</fullName>
    </recommendedName>
</protein>
<evidence type="ECO:0000256" key="5">
    <source>
        <dbReference type="ARBA" id="ARBA00022801"/>
    </source>
</evidence>
<accession>B3NVS5</accession>
<evidence type="ECO:0000313" key="14">
    <source>
        <dbReference type="Proteomes" id="UP000008711"/>
    </source>
</evidence>
<dbReference type="OMA" id="ANPWIVS"/>
<dbReference type="PROSITE" id="PS50240">
    <property type="entry name" value="TRYPSIN_DOM"/>
    <property type="match status" value="1"/>
</dbReference>
<dbReference type="OrthoDB" id="547031at2759"/>
<feature type="signal peptide" evidence="11">
    <location>
        <begin position="1"/>
        <end position="23"/>
    </location>
</feature>
<evidence type="ECO:0000256" key="9">
    <source>
        <dbReference type="ARBA" id="ARBA00024195"/>
    </source>
</evidence>
<keyword evidence="3 10" id="KW-0645">Protease</keyword>
<organism evidence="13 14">
    <name type="scientific">Drosophila erecta</name>
    <name type="common">Fruit fly</name>
    <dbReference type="NCBI Taxonomy" id="7220"/>
    <lineage>
        <taxon>Eukaryota</taxon>
        <taxon>Metazoa</taxon>
        <taxon>Ecdysozoa</taxon>
        <taxon>Arthropoda</taxon>
        <taxon>Hexapoda</taxon>
        <taxon>Insecta</taxon>
        <taxon>Pterygota</taxon>
        <taxon>Neoptera</taxon>
        <taxon>Endopterygota</taxon>
        <taxon>Diptera</taxon>
        <taxon>Brachycera</taxon>
        <taxon>Muscomorpha</taxon>
        <taxon>Ephydroidea</taxon>
        <taxon>Drosophilidae</taxon>
        <taxon>Drosophila</taxon>
        <taxon>Sophophora</taxon>
    </lineage>
</organism>
<dbReference type="SUPFAM" id="SSF50494">
    <property type="entry name" value="Trypsin-like serine proteases"/>
    <property type="match status" value="1"/>
</dbReference>
<keyword evidence="14" id="KW-1185">Reference proteome</keyword>
<feature type="domain" description="Peptidase S1" evidence="12">
    <location>
        <begin position="42"/>
        <end position="278"/>
    </location>
</feature>
<dbReference type="PhylomeDB" id="B3NVS5"/>
<dbReference type="PROSITE" id="PS00134">
    <property type="entry name" value="TRYPSIN_HIS"/>
    <property type="match status" value="1"/>
</dbReference>
<dbReference type="EMBL" id="CH954180">
    <property type="protein sequence ID" value="EDV46740.1"/>
    <property type="molecule type" value="Genomic_DNA"/>
</dbReference>
<reference evidence="13 14" key="1">
    <citation type="journal article" date="2007" name="Nature">
        <title>Evolution of genes and genomes on the Drosophila phylogeny.</title>
        <authorList>
            <consortium name="Drosophila 12 Genomes Consortium"/>
            <person name="Clark A.G."/>
            <person name="Eisen M.B."/>
            <person name="Smith D.R."/>
            <person name="Bergman C.M."/>
            <person name="Oliver B."/>
            <person name="Markow T.A."/>
            <person name="Kaufman T.C."/>
            <person name="Kellis M."/>
            <person name="Gelbart W."/>
            <person name="Iyer V.N."/>
            <person name="Pollard D.A."/>
            <person name="Sackton T.B."/>
            <person name="Larracuente A.M."/>
            <person name="Singh N.D."/>
            <person name="Abad J.P."/>
            <person name="Abt D.N."/>
            <person name="Adryan B."/>
            <person name="Aguade M."/>
            <person name="Akashi H."/>
            <person name="Anderson W.W."/>
            <person name="Aquadro C.F."/>
            <person name="Ardell D.H."/>
            <person name="Arguello R."/>
            <person name="Artieri C.G."/>
            <person name="Barbash D.A."/>
            <person name="Barker D."/>
            <person name="Barsanti P."/>
            <person name="Batterham P."/>
            <person name="Batzoglou S."/>
            <person name="Begun D."/>
            <person name="Bhutkar A."/>
            <person name="Blanco E."/>
            <person name="Bosak S.A."/>
            <person name="Bradley R.K."/>
            <person name="Brand A.D."/>
            <person name="Brent M.R."/>
            <person name="Brooks A.N."/>
            <person name="Brown R.H."/>
            <person name="Butlin R.K."/>
            <person name="Caggese C."/>
            <person name="Calvi B.R."/>
            <person name="Bernardo de Carvalho A."/>
            <person name="Caspi A."/>
            <person name="Castrezana S."/>
            <person name="Celniker S.E."/>
            <person name="Chang J.L."/>
            <person name="Chapple C."/>
            <person name="Chatterji S."/>
            <person name="Chinwalla A."/>
            <person name="Civetta A."/>
            <person name="Clifton S.W."/>
            <person name="Comeron J.M."/>
            <person name="Costello J.C."/>
            <person name="Coyne J.A."/>
            <person name="Daub J."/>
            <person name="David R.G."/>
            <person name="Delcher A.L."/>
            <person name="Delehaunty K."/>
            <person name="Do C.B."/>
            <person name="Ebling H."/>
            <person name="Edwards K."/>
            <person name="Eickbush T."/>
            <person name="Evans J.D."/>
            <person name="Filipski A."/>
            <person name="Findeiss S."/>
            <person name="Freyhult E."/>
            <person name="Fulton L."/>
            <person name="Fulton R."/>
            <person name="Garcia A.C."/>
            <person name="Gardiner A."/>
            <person name="Garfield D.A."/>
            <person name="Garvin B.E."/>
            <person name="Gibson G."/>
            <person name="Gilbert D."/>
            <person name="Gnerre S."/>
            <person name="Godfrey J."/>
            <person name="Good R."/>
            <person name="Gotea V."/>
            <person name="Gravely B."/>
            <person name="Greenberg A.J."/>
            <person name="Griffiths-Jones S."/>
            <person name="Gross S."/>
            <person name="Guigo R."/>
            <person name="Gustafson E.A."/>
            <person name="Haerty W."/>
            <person name="Hahn M.W."/>
            <person name="Halligan D.L."/>
            <person name="Halpern A.L."/>
            <person name="Halter G.M."/>
            <person name="Han M.V."/>
            <person name="Heger A."/>
            <person name="Hillier L."/>
            <person name="Hinrichs A.S."/>
            <person name="Holmes I."/>
            <person name="Hoskins R.A."/>
            <person name="Hubisz M.J."/>
            <person name="Hultmark D."/>
            <person name="Huntley M.A."/>
            <person name="Jaffe D.B."/>
            <person name="Jagadeeshan S."/>
            <person name="Jeck W.R."/>
            <person name="Johnson J."/>
            <person name="Jones C.D."/>
            <person name="Jordan W.C."/>
            <person name="Karpen G.H."/>
            <person name="Kataoka E."/>
            <person name="Keightley P.D."/>
            <person name="Kheradpour P."/>
            <person name="Kirkness E.F."/>
            <person name="Koerich L.B."/>
            <person name="Kristiansen K."/>
            <person name="Kudrna D."/>
            <person name="Kulathinal R.J."/>
            <person name="Kumar S."/>
            <person name="Kwok R."/>
            <person name="Lander E."/>
            <person name="Langley C.H."/>
            <person name="Lapoint R."/>
            <person name="Lazzaro B.P."/>
            <person name="Lee S.J."/>
            <person name="Levesque L."/>
            <person name="Li R."/>
            <person name="Lin C.F."/>
            <person name="Lin M.F."/>
            <person name="Lindblad-Toh K."/>
            <person name="Llopart A."/>
            <person name="Long M."/>
            <person name="Low L."/>
            <person name="Lozovsky E."/>
            <person name="Lu J."/>
            <person name="Luo M."/>
            <person name="Machado C.A."/>
            <person name="Makalowski W."/>
            <person name="Marzo M."/>
            <person name="Matsuda M."/>
            <person name="Matzkin L."/>
            <person name="McAllister B."/>
            <person name="McBride C.S."/>
            <person name="McKernan B."/>
            <person name="McKernan K."/>
            <person name="Mendez-Lago M."/>
            <person name="Minx P."/>
            <person name="Mollenhauer M.U."/>
            <person name="Montooth K."/>
            <person name="Mount S.M."/>
            <person name="Mu X."/>
            <person name="Myers E."/>
            <person name="Negre B."/>
            <person name="Newfeld S."/>
            <person name="Nielsen R."/>
            <person name="Noor M.A."/>
            <person name="O'Grady P."/>
            <person name="Pachter L."/>
            <person name="Papaceit M."/>
            <person name="Parisi M.J."/>
            <person name="Parisi M."/>
            <person name="Parts L."/>
            <person name="Pedersen J.S."/>
            <person name="Pesole G."/>
            <person name="Phillippy A.M."/>
            <person name="Ponting C.P."/>
            <person name="Pop M."/>
            <person name="Porcelli D."/>
            <person name="Powell J.R."/>
            <person name="Prohaska S."/>
            <person name="Pruitt K."/>
            <person name="Puig M."/>
            <person name="Quesneville H."/>
            <person name="Ram K.R."/>
            <person name="Rand D."/>
            <person name="Rasmussen M.D."/>
            <person name="Reed L.K."/>
            <person name="Reenan R."/>
            <person name="Reily A."/>
            <person name="Remington K.A."/>
            <person name="Rieger T.T."/>
            <person name="Ritchie M.G."/>
            <person name="Robin C."/>
            <person name="Rogers Y.H."/>
            <person name="Rohde C."/>
            <person name="Rozas J."/>
            <person name="Rubenfield M.J."/>
            <person name="Ruiz A."/>
            <person name="Russo S."/>
            <person name="Salzberg S.L."/>
            <person name="Sanchez-Gracia A."/>
            <person name="Saranga D.J."/>
            <person name="Sato H."/>
            <person name="Schaeffer S.W."/>
            <person name="Schatz M.C."/>
            <person name="Schlenke T."/>
            <person name="Schwartz R."/>
            <person name="Segarra C."/>
            <person name="Singh R.S."/>
            <person name="Sirot L."/>
            <person name="Sirota M."/>
            <person name="Sisneros N.B."/>
            <person name="Smith C.D."/>
            <person name="Smith T.F."/>
            <person name="Spieth J."/>
            <person name="Stage D.E."/>
            <person name="Stark A."/>
            <person name="Stephan W."/>
            <person name="Strausberg R.L."/>
            <person name="Strempel S."/>
            <person name="Sturgill D."/>
            <person name="Sutton G."/>
            <person name="Sutton G.G."/>
            <person name="Tao W."/>
            <person name="Teichmann S."/>
            <person name="Tobari Y.N."/>
            <person name="Tomimura Y."/>
            <person name="Tsolas J.M."/>
            <person name="Valente V.L."/>
            <person name="Venter E."/>
            <person name="Venter J.C."/>
            <person name="Vicario S."/>
            <person name="Vieira F.G."/>
            <person name="Vilella A.J."/>
            <person name="Villasante A."/>
            <person name="Walenz B."/>
            <person name="Wang J."/>
            <person name="Wasserman M."/>
            <person name="Watts T."/>
            <person name="Wilson D."/>
            <person name="Wilson R.K."/>
            <person name="Wing R.A."/>
            <person name="Wolfner M.F."/>
            <person name="Wong A."/>
            <person name="Wong G.K."/>
            <person name="Wu C.I."/>
            <person name="Wu G."/>
            <person name="Yamamoto D."/>
            <person name="Yang H.P."/>
            <person name="Yang S.P."/>
            <person name="Yorke J.A."/>
            <person name="Yoshida K."/>
            <person name="Zdobnov E."/>
            <person name="Zhang P."/>
            <person name="Zhang Y."/>
            <person name="Zimin A.V."/>
            <person name="Baldwin J."/>
            <person name="Abdouelleil A."/>
            <person name="Abdulkadir J."/>
            <person name="Abebe A."/>
            <person name="Abera B."/>
            <person name="Abreu J."/>
            <person name="Acer S.C."/>
            <person name="Aftuck L."/>
            <person name="Alexander A."/>
            <person name="An P."/>
            <person name="Anderson E."/>
            <person name="Anderson S."/>
            <person name="Arachi H."/>
            <person name="Azer M."/>
            <person name="Bachantsang P."/>
            <person name="Barry A."/>
            <person name="Bayul T."/>
            <person name="Berlin A."/>
            <person name="Bessette D."/>
            <person name="Bloom T."/>
            <person name="Blye J."/>
            <person name="Boguslavskiy L."/>
            <person name="Bonnet C."/>
            <person name="Boukhgalter B."/>
            <person name="Bourzgui I."/>
            <person name="Brown A."/>
            <person name="Cahill P."/>
            <person name="Channer S."/>
            <person name="Cheshatsang Y."/>
            <person name="Chuda L."/>
            <person name="Citroen M."/>
            <person name="Collymore A."/>
            <person name="Cooke P."/>
            <person name="Costello M."/>
            <person name="D'Aco K."/>
            <person name="Daza R."/>
            <person name="De Haan G."/>
            <person name="DeGray S."/>
            <person name="DeMaso C."/>
            <person name="Dhargay N."/>
            <person name="Dooley K."/>
            <person name="Dooley E."/>
            <person name="Doricent M."/>
            <person name="Dorje P."/>
            <person name="Dorjee K."/>
            <person name="Dupes A."/>
            <person name="Elong R."/>
            <person name="Falk J."/>
            <person name="Farina A."/>
            <person name="Faro S."/>
            <person name="Ferguson D."/>
            <person name="Fisher S."/>
            <person name="Foley C.D."/>
            <person name="Franke A."/>
            <person name="Friedrich D."/>
            <person name="Gadbois L."/>
            <person name="Gearin G."/>
            <person name="Gearin C.R."/>
            <person name="Giannoukos G."/>
            <person name="Goode T."/>
            <person name="Graham J."/>
            <person name="Grandbois E."/>
            <person name="Grewal S."/>
            <person name="Gyaltsen K."/>
            <person name="Hafez N."/>
            <person name="Hagos B."/>
            <person name="Hall J."/>
            <person name="Henson C."/>
            <person name="Hollinger A."/>
            <person name="Honan T."/>
            <person name="Huard M.D."/>
            <person name="Hughes L."/>
            <person name="Hurhula B."/>
            <person name="Husby M.E."/>
            <person name="Kamat A."/>
            <person name="Kanga B."/>
            <person name="Kashin S."/>
            <person name="Khazanovich D."/>
            <person name="Kisner P."/>
            <person name="Lance K."/>
            <person name="Lara M."/>
            <person name="Lee W."/>
            <person name="Lennon N."/>
            <person name="Letendre F."/>
            <person name="LeVine R."/>
            <person name="Lipovsky A."/>
            <person name="Liu X."/>
            <person name="Liu J."/>
            <person name="Liu S."/>
            <person name="Lokyitsang T."/>
            <person name="Lokyitsang Y."/>
            <person name="Lubonja R."/>
            <person name="Lui A."/>
            <person name="MacDonald P."/>
            <person name="Magnisalis V."/>
            <person name="Maru K."/>
            <person name="Matthews C."/>
            <person name="McCusker W."/>
            <person name="McDonough S."/>
            <person name="Mehta T."/>
            <person name="Meldrim J."/>
            <person name="Meneus L."/>
            <person name="Mihai O."/>
            <person name="Mihalev A."/>
            <person name="Mihova T."/>
            <person name="Mittelman R."/>
            <person name="Mlenga V."/>
            <person name="Montmayeur A."/>
            <person name="Mulrain L."/>
            <person name="Navidi A."/>
            <person name="Naylor J."/>
            <person name="Negash T."/>
            <person name="Nguyen T."/>
            <person name="Nguyen N."/>
            <person name="Nicol R."/>
            <person name="Norbu C."/>
            <person name="Norbu N."/>
            <person name="Novod N."/>
            <person name="O'Neill B."/>
            <person name="Osman S."/>
            <person name="Markiewicz E."/>
            <person name="Oyono O.L."/>
            <person name="Patti C."/>
            <person name="Phunkhang P."/>
            <person name="Pierre F."/>
            <person name="Priest M."/>
            <person name="Raghuraman S."/>
            <person name="Rege F."/>
            <person name="Reyes R."/>
            <person name="Rise C."/>
            <person name="Rogov P."/>
            <person name="Ross K."/>
            <person name="Ryan E."/>
            <person name="Settipalli S."/>
            <person name="Shea T."/>
            <person name="Sherpa N."/>
            <person name="Shi L."/>
            <person name="Shih D."/>
            <person name="Sparrow T."/>
            <person name="Spaulding J."/>
            <person name="Stalker J."/>
            <person name="Stange-Thomann N."/>
            <person name="Stavropoulos S."/>
            <person name="Stone C."/>
            <person name="Strader C."/>
            <person name="Tesfaye S."/>
            <person name="Thomson T."/>
            <person name="Thoulutsang Y."/>
            <person name="Thoulutsang D."/>
            <person name="Topham K."/>
            <person name="Topping I."/>
            <person name="Tsamla T."/>
            <person name="Vassiliev H."/>
            <person name="Vo A."/>
            <person name="Wangchuk T."/>
            <person name="Wangdi T."/>
            <person name="Weiand M."/>
            <person name="Wilkinson J."/>
            <person name="Wilson A."/>
            <person name="Yadav S."/>
            <person name="Young G."/>
            <person name="Yu Q."/>
            <person name="Zembek L."/>
            <person name="Zhong D."/>
            <person name="Zimmer A."/>
            <person name="Zwirko Z."/>
            <person name="Jaffe D.B."/>
            <person name="Alvarez P."/>
            <person name="Brockman W."/>
            <person name="Butler J."/>
            <person name="Chin C."/>
            <person name="Gnerre S."/>
            <person name="Grabherr M."/>
            <person name="Kleber M."/>
            <person name="Mauceli E."/>
            <person name="MacCallum I."/>
        </authorList>
    </citation>
    <scope>NUCLEOTIDE SEQUENCE [LARGE SCALE GENOMIC DNA]</scope>
    <source>
        <strain evidence="13 14">TSC#14021-0224.01</strain>
    </source>
</reference>
<dbReference type="HOGENOM" id="CLU_006842_0_3_1"/>
<keyword evidence="6 10" id="KW-0720">Serine protease</keyword>
<dbReference type="PRINTS" id="PR00722">
    <property type="entry name" value="CHYMOTRYPSIN"/>
</dbReference>
<evidence type="ECO:0000256" key="4">
    <source>
        <dbReference type="ARBA" id="ARBA00022729"/>
    </source>
</evidence>
<evidence type="ECO:0000313" key="13">
    <source>
        <dbReference type="EMBL" id="EDV46740.1"/>
    </source>
</evidence>
<feature type="chain" id="PRO_5002795705" description="Peptidase S1 domain-containing protein" evidence="11">
    <location>
        <begin position="24"/>
        <end position="282"/>
    </location>
</feature>
<evidence type="ECO:0000256" key="8">
    <source>
        <dbReference type="ARBA" id="ARBA00023157"/>
    </source>
</evidence>
<keyword evidence="4 11" id="KW-0732">Signal</keyword>
<keyword evidence="5 10" id="KW-0378">Hydrolase</keyword>
<dbReference type="InterPro" id="IPR051487">
    <property type="entry name" value="Ser/Thr_Proteases_Immune/Dev"/>
</dbReference>
<reference evidence="13 14" key="2">
    <citation type="journal article" date="2008" name="Bioinformatics">
        <title>Assembly reconciliation.</title>
        <authorList>
            <person name="Zimin A.V."/>
            <person name="Smith D.R."/>
            <person name="Sutton G."/>
            <person name="Yorke J.A."/>
        </authorList>
    </citation>
    <scope>NUCLEOTIDE SEQUENCE [LARGE SCALE GENOMIC DNA]</scope>
    <source>
        <strain evidence="13 14">TSC#14021-0224.01</strain>
    </source>
</reference>
<dbReference type="InterPro" id="IPR009003">
    <property type="entry name" value="Peptidase_S1_PA"/>
</dbReference>
<dbReference type="AlphaFoldDB" id="B3NVS5"/>
<dbReference type="GO" id="GO:0004252">
    <property type="term" value="F:serine-type endopeptidase activity"/>
    <property type="evidence" value="ECO:0007669"/>
    <property type="project" value="InterPro"/>
</dbReference>
<evidence type="ECO:0000256" key="6">
    <source>
        <dbReference type="ARBA" id="ARBA00022825"/>
    </source>
</evidence>
<comment type="subcellular location">
    <subcellularLocation>
        <location evidence="1">Secreted</location>
    </subcellularLocation>
</comment>
<dbReference type="eggNOG" id="KOG3627">
    <property type="taxonomic scope" value="Eukaryota"/>
</dbReference>
<evidence type="ECO:0000256" key="7">
    <source>
        <dbReference type="ARBA" id="ARBA00023145"/>
    </source>
</evidence>
<sequence>MRKDIAAVLILTTLFLGSRRGSAFLLDMDCGRSLPTRLTPNIYSGNRTDILANPWMVSVIVKGEAKCSGSLINHRFVLTAAHCVFNDQMQVHLGEFDPLNPGDCGAGARIPNAYCVRVDKKIVHAQFIQTQTQQYDIGLLRMQHAVRYSDTVRPICLVINESVAAIDRFQITGWGTTEEGNPIFSRFLKNTVVERIDRGRCSSKFQEQVDESQICVGSWMSDTCRGDSGGPMSADILYSGRYRTIQFGIISFGLSSCAGLTVCTNVAQYMDWIWDVLNSSSA</sequence>
<keyword evidence="7" id="KW-0865">Zymogen</keyword>
<gene>
    <name evidence="13" type="primary">Dere\GG18032</name>
    <name evidence="13" type="synonym">dere_GLEANR_2908</name>
    <name evidence="13" type="synonym">GG18032</name>
    <name evidence="13" type="ORF">Dere_GG18032</name>
</gene>
<keyword evidence="8" id="KW-1015">Disulfide bond</keyword>
<dbReference type="PANTHER" id="PTHR24256">
    <property type="entry name" value="TRYPTASE-RELATED"/>
    <property type="match status" value="1"/>
</dbReference>
<dbReference type="SMART" id="SM00020">
    <property type="entry name" value="Tryp_SPc"/>
    <property type="match status" value="1"/>
</dbReference>
<dbReference type="PROSITE" id="PS00135">
    <property type="entry name" value="TRYPSIN_SER"/>
    <property type="match status" value="1"/>
</dbReference>
<dbReference type="CDD" id="cd00190">
    <property type="entry name" value="Tryp_SPc"/>
    <property type="match status" value="1"/>
</dbReference>
<evidence type="ECO:0000256" key="10">
    <source>
        <dbReference type="RuleBase" id="RU363034"/>
    </source>
</evidence>
<dbReference type="InterPro" id="IPR018114">
    <property type="entry name" value="TRYPSIN_HIS"/>
</dbReference>
<evidence type="ECO:0000259" key="12">
    <source>
        <dbReference type="PROSITE" id="PS50240"/>
    </source>
</evidence>
<keyword evidence="2" id="KW-0964">Secreted</keyword>
<evidence type="ECO:0000256" key="11">
    <source>
        <dbReference type="SAM" id="SignalP"/>
    </source>
</evidence>
<name>B3NVS5_DROER</name>
<evidence type="ECO:0000256" key="2">
    <source>
        <dbReference type="ARBA" id="ARBA00022525"/>
    </source>
</evidence>
<evidence type="ECO:0000256" key="3">
    <source>
        <dbReference type="ARBA" id="ARBA00022670"/>
    </source>
</evidence>
<dbReference type="InterPro" id="IPR001254">
    <property type="entry name" value="Trypsin_dom"/>
</dbReference>
<dbReference type="GO" id="GO:0005576">
    <property type="term" value="C:extracellular region"/>
    <property type="evidence" value="ECO:0007669"/>
    <property type="project" value="UniProtKB-SubCell"/>
</dbReference>
<dbReference type="InterPro" id="IPR033116">
    <property type="entry name" value="TRYPSIN_SER"/>
</dbReference>
<dbReference type="Proteomes" id="UP000008711">
    <property type="component" value="Unassembled WGS sequence"/>
</dbReference>
<dbReference type="InterPro" id="IPR001314">
    <property type="entry name" value="Peptidase_S1A"/>
</dbReference>
<dbReference type="GO" id="GO:0006508">
    <property type="term" value="P:proteolysis"/>
    <property type="evidence" value="ECO:0007669"/>
    <property type="project" value="UniProtKB-KW"/>
</dbReference>
<dbReference type="Gene3D" id="2.40.10.10">
    <property type="entry name" value="Trypsin-like serine proteases"/>
    <property type="match status" value="2"/>
</dbReference>
<dbReference type="InterPro" id="IPR043504">
    <property type="entry name" value="Peptidase_S1_PA_chymotrypsin"/>
</dbReference>
<evidence type="ECO:0000256" key="1">
    <source>
        <dbReference type="ARBA" id="ARBA00004613"/>
    </source>
</evidence>
<dbReference type="FunFam" id="2.40.10.10:FF:000146">
    <property type="entry name" value="Serine protease 53"/>
    <property type="match status" value="1"/>
</dbReference>
<dbReference type="Pfam" id="PF00089">
    <property type="entry name" value="Trypsin"/>
    <property type="match status" value="1"/>
</dbReference>
<proteinExistence type="inferred from homology"/>
<dbReference type="KEGG" id="der:6550498"/>